<feature type="transmembrane region" description="Helical" evidence="1">
    <location>
        <begin position="47"/>
        <end position="69"/>
    </location>
</feature>
<evidence type="ECO:0000313" key="4">
    <source>
        <dbReference type="Proteomes" id="UP000546173"/>
    </source>
</evidence>
<evidence type="ECO:0000313" key="3">
    <source>
        <dbReference type="EMBL" id="MBC2677698.1"/>
    </source>
</evidence>
<feature type="transmembrane region" description="Helical" evidence="1">
    <location>
        <begin position="15"/>
        <end position="35"/>
    </location>
</feature>
<keyword evidence="1" id="KW-0812">Transmembrane</keyword>
<dbReference type="AlphaFoldDB" id="A0A7X1KSK3"/>
<keyword evidence="1" id="KW-1133">Transmembrane helix</keyword>
<dbReference type="RefSeq" id="WP_185793630.1">
    <property type="nucleotide sequence ID" value="NZ_JACMYH010000001.1"/>
</dbReference>
<feature type="transmembrane region" description="Helical" evidence="1">
    <location>
        <begin position="125"/>
        <end position="144"/>
    </location>
</feature>
<gene>
    <name evidence="3" type="ORF">H7993_04760</name>
</gene>
<feature type="domain" description="DUF1468" evidence="2">
    <location>
        <begin position="16"/>
        <end position="149"/>
    </location>
</feature>
<evidence type="ECO:0000256" key="1">
    <source>
        <dbReference type="SAM" id="Phobius"/>
    </source>
</evidence>
<reference evidence="3 4" key="1">
    <citation type="submission" date="2020-08" db="EMBL/GenBank/DDBJ databases">
        <title>Pseudomonas sp. nov.</title>
        <authorList>
            <person name="Gieschler S."/>
            <person name="Fiedler G."/>
            <person name="Brinks E."/>
            <person name="Boehnlein C."/>
            <person name="Franz C.M.A.P."/>
            <person name="Kabisch J."/>
        </authorList>
    </citation>
    <scope>NUCLEOTIDE SEQUENCE [LARGE SCALE GENOMIC DNA]</scope>
    <source>
        <strain evidence="3 4">MBT-2</strain>
    </source>
</reference>
<dbReference type="InterPro" id="IPR009936">
    <property type="entry name" value="DUF1468"/>
</dbReference>
<accession>A0A7X1KSK3</accession>
<keyword evidence="1" id="KW-0472">Membrane</keyword>
<dbReference type="EMBL" id="JACMYH010000001">
    <property type="protein sequence ID" value="MBC2677698.1"/>
    <property type="molecule type" value="Genomic_DNA"/>
</dbReference>
<keyword evidence="4" id="KW-1185">Reference proteome</keyword>
<protein>
    <submittedName>
        <fullName evidence="3">Tripartite tricarboxylate transporter TctB family protein</fullName>
    </submittedName>
</protein>
<comment type="caution">
    <text evidence="3">The sequence shown here is derived from an EMBL/GenBank/DDBJ whole genome shotgun (WGS) entry which is preliminary data.</text>
</comment>
<feature type="transmembrane region" description="Helical" evidence="1">
    <location>
        <begin position="84"/>
        <end position="113"/>
    </location>
</feature>
<proteinExistence type="predicted"/>
<name>A0A7X1KSK3_9PSED</name>
<organism evidence="3 4">
    <name type="scientific">Pseudomonas baltica</name>
    <dbReference type="NCBI Taxonomy" id="2762576"/>
    <lineage>
        <taxon>Bacteria</taxon>
        <taxon>Pseudomonadati</taxon>
        <taxon>Pseudomonadota</taxon>
        <taxon>Gammaproteobacteria</taxon>
        <taxon>Pseudomonadales</taxon>
        <taxon>Pseudomonadaceae</taxon>
        <taxon>Pseudomonas</taxon>
    </lineage>
</organism>
<sequence length="153" mass="15972">MGEMSLTARGNRPDLLASAIFIGLGGLVLWSTRDLPAGSAAMMGPGFMPLMIGSLIIILGLVVGLMGLFKQVESIDPVKLRPLLILLAAVGGFALAAELAGFVIAAAGLIIFGSMADKAWRVREVLISSTVLTLFGLLVFIYGLDVQMPVGPF</sequence>
<dbReference type="Proteomes" id="UP000546173">
    <property type="component" value="Unassembled WGS sequence"/>
</dbReference>
<evidence type="ECO:0000259" key="2">
    <source>
        <dbReference type="Pfam" id="PF07331"/>
    </source>
</evidence>
<dbReference type="Pfam" id="PF07331">
    <property type="entry name" value="TctB"/>
    <property type="match status" value="1"/>
</dbReference>